<reference evidence="1 2" key="1">
    <citation type="journal article" date="2019" name="Mol. Ecol. Resour.">
        <title>Improving Illumina assemblies with Hi-C and long reads: an example with the North African dromedary.</title>
        <authorList>
            <person name="Elbers J.P."/>
            <person name="Rogers M.F."/>
            <person name="Perelman P.L."/>
            <person name="Proskuryakova A.A."/>
            <person name="Serdyukova N.A."/>
            <person name="Johnson W.E."/>
            <person name="Horin P."/>
            <person name="Corander J."/>
            <person name="Murphy D."/>
            <person name="Burger P.A."/>
        </authorList>
    </citation>
    <scope>NUCLEOTIDE SEQUENCE [LARGE SCALE GENOMIC DNA]</scope>
    <source>
        <strain evidence="1">Drom800</strain>
        <tissue evidence="1">Blood</tissue>
    </source>
</reference>
<sequence>APVDLDIYQSSYMIDYKPYGKHKYSRVTPEEQEKLAIQLREKEFYRPTPSPNPKLEDGYPAFKRPYMTARDLGRPGFFPPQDHVATGEDKCRFLSACPSVSPASHALYLAHRDPSQPHQDADFPCLLEPERQPAAEMGKGYILLPGCTCPYHCTVEVPVLNRWGPMMPFYR</sequence>
<accession>A0A5N4CCZ6</accession>
<evidence type="ECO:0000313" key="2">
    <source>
        <dbReference type="Proteomes" id="UP000299084"/>
    </source>
</evidence>
<dbReference type="STRING" id="9838.ENSCDRP00005019037"/>
<dbReference type="AlphaFoldDB" id="A0A5N4CCZ6"/>
<dbReference type="Proteomes" id="UP000299084">
    <property type="component" value="Unassembled WGS sequence"/>
</dbReference>
<evidence type="ECO:0000313" key="1">
    <source>
        <dbReference type="EMBL" id="KAB1256813.1"/>
    </source>
</evidence>
<keyword evidence="2" id="KW-1185">Reference proteome</keyword>
<dbReference type="GO" id="GO:0005737">
    <property type="term" value="C:cytoplasm"/>
    <property type="evidence" value="ECO:0007669"/>
    <property type="project" value="TreeGrafter"/>
</dbReference>
<dbReference type="EMBL" id="JWIN03000028">
    <property type="protein sequence ID" value="KAB1256813.1"/>
    <property type="molecule type" value="Genomic_DNA"/>
</dbReference>
<protein>
    <submittedName>
        <fullName evidence="1">Testis-expressed sequence 37 protein</fullName>
    </submittedName>
</protein>
<dbReference type="PANTHER" id="PTHR36882:SF1">
    <property type="entry name" value="TESTIS-EXPRESSED SEQUENCE 37 PROTEIN"/>
    <property type="match status" value="1"/>
</dbReference>
<proteinExistence type="predicted"/>
<organism evidence="1 2">
    <name type="scientific">Camelus dromedarius</name>
    <name type="common">Dromedary</name>
    <name type="synonym">Arabian camel</name>
    <dbReference type="NCBI Taxonomy" id="9838"/>
    <lineage>
        <taxon>Eukaryota</taxon>
        <taxon>Metazoa</taxon>
        <taxon>Chordata</taxon>
        <taxon>Craniata</taxon>
        <taxon>Vertebrata</taxon>
        <taxon>Euteleostomi</taxon>
        <taxon>Mammalia</taxon>
        <taxon>Eutheria</taxon>
        <taxon>Laurasiatheria</taxon>
        <taxon>Artiodactyla</taxon>
        <taxon>Tylopoda</taxon>
        <taxon>Camelidae</taxon>
        <taxon>Camelus</taxon>
    </lineage>
</organism>
<gene>
    <name evidence="1" type="ORF">Cadr_000029966</name>
</gene>
<dbReference type="InterPro" id="IPR029361">
    <property type="entry name" value="SPMIP9"/>
</dbReference>
<dbReference type="Pfam" id="PF15217">
    <property type="entry name" value="TSC21"/>
    <property type="match status" value="1"/>
</dbReference>
<dbReference type="PANTHER" id="PTHR36882">
    <property type="entry name" value="TESTIS-EXPRESSED SEQUENCE 37 PROTEIN"/>
    <property type="match status" value="1"/>
</dbReference>
<name>A0A5N4CCZ6_CAMDR</name>
<comment type="caution">
    <text evidence="1">The sequence shown here is derived from an EMBL/GenBank/DDBJ whole genome shotgun (WGS) entry which is preliminary data.</text>
</comment>
<feature type="non-terminal residue" evidence="1">
    <location>
        <position position="1"/>
    </location>
</feature>